<accession>A0AAF1B052</accession>
<evidence type="ECO:0000313" key="3">
    <source>
        <dbReference type="Proteomes" id="UP000077755"/>
    </source>
</evidence>
<dbReference type="PANTHER" id="PTHR31973">
    <property type="entry name" value="POLYPROTEIN, PUTATIVE-RELATED"/>
    <property type="match status" value="1"/>
</dbReference>
<sequence>MWASYIKEIESWQIRTLLDEHNCVWTYKNKLVTVKYLVELFGDRIRKNPNWKLGEMQEEFKRVLKVDVCEAKCCRVRQQALSGVELVMKEHYAKLRKFAGEILRSNKNNTVKISTTRLQEGDENRFKRIYICYDALKNSWKNTCRPVFGLDGCFLKTVCGGQLLSAVGRDGNNCILPVAMAVVEAENYSSWRWFLELLIDDLELGCGAGRTLISDQQKVILLVLLIC</sequence>
<dbReference type="Pfam" id="PF10551">
    <property type="entry name" value="MULE"/>
    <property type="match status" value="1"/>
</dbReference>
<reference evidence="2" key="2">
    <citation type="submission" date="2022-03" db="EMBL/GenBank/DDBJ databases">
        <title>Draft title - Genomic analysis of global carrot germplasm unveils the trajectory of domestication and the origin of high carotenoid orange carrot.</title>
        <authorList>
            <person name="Iorizzo M."/>
            <person name="Ellison S."/>
            <person name="Senalik D."/>
            <person name="Macko-Podgorni A."/>
            <person name="Grzebelus D."/>
            <person name="Bostan H."/>
            <person name="Rolling W."/>
            <person name="Curaba J."/>
            <person name="Simon P."/>
        </authorList>
    </citation>
    <scope>NUCLEOTIDE SEQUENCE</scope>
    <source>
        <tissue evidence="2">Leaf</tissue>
    </source>
</reference>
<proteinExistence type="predicted"/>
<dbReference type="InterPro" id="IPR018289">
    <property type="entry name" value="MULE_transposase_dom"/>
</dbReference>
<gene>
    <name evidence="2" type="ORF">DCAR_0518925</name>
</gene>
<evidence type="ECO:0000313" key="2">
    <source>
        <dbReference type="EMBL" id="WOG99572.1"/>
    </source>
</evidence>
<dbReference type="PANTHER" id="PTHR31973:SF189">
    <property type="entry name" value="TRANSPOSASE, MUDR, PLANT, MULE TRANSPOSASE DOMAIN PROTEIN-RELATED"/>
    <property type="match status" value="1"/>
</dbReference>
<evidence type="ECO:0000259" key="1">
    <source>
        <dbReference type="Pfam" id="PF10551"/>
    </source>
</evidence>
<keyword evidence="3" id="KW-1185">Reference proteome</keyword>
<dbReference type="AlphaFoldDB" id="A0AAF1B052"/>
<organism evidence="2 3">
    <name type="scientific">Daucus carota subsp. sativus</name>
    <name type="common">Carrot</name>
    <dbReference type="NCBI Taxonomy" id="79200"/>
    <lineage>
        <taxon>Eukaryota</taxon>
        <taxon>Viridiplantae</taxon>
        <taxon>Streptophyta</taxon>
        <taxon>Embryophyta</taxon>
        <taxon>Tracheophyta</taxon>
        <taxon>Spermatophyta</taxon>
        <taxon>Magnoliopsida</taxon>
        <taxon>eudicotyledons</taxon>
        <taxon>Gunneridae</taxon>
        <taxon>Pentapetalae</taxon>
        <taxon>asterids</taxon>
        <taxon>campanulids</taxon>
        <taxon>Apiales</taxon>
        <taxon>Apiaceae</taxon>
        <taxon>Apioideae</taxon>
        <taxon>Scandiceae</taxon>
        <taxon>Daucinae</taxon>
        <taxon>Daucus</taxon>
        <taxon>Daucus sect. Daucus</taxon>
    </lineage>
</organism>
<reference evidence="2" key="1">
    <citation type="journal article" date="2016" name="Nat. Genet.">
        <title>A high-quality carrot genome assembly provides new insights into carotenoid accumulation and asterid genome evolution.</title>
        <authorList>
            <person name="Iorizzo M."/>
            <person name="Ellison S."/>
            <person name="Senalik D."/>
            <person name="Zeng P."/>
            <person name="Satapoomin P."/>
            <person name="Huang J."/>
            <person name="Bowman M."/>
            <person name="Iovene M."/>
            <person name="Sanseverino W."/>
            <person name="Cavagnaro P."/>
            <person name="Yildiz M."/>
            <person name="Macko-Podgorni A."/>
            <person name="Moranska E."/>
            <person name="Grzebelus E."/>
            <person name="Grzebelus D."/>
            <person name="Ashrafi H."/>
            <person name="Zheng Z."/>
            <person name="Cheng S."/>
            <person name="Spooner D."/>
            <person name="Van Deynze A."/>
            <person name="Simon P."/>
        </authorList>
    </citation>
    <scope>NUCLEOTIDE SEQUENCE</scope>
    <source>
        <tissue evidence="2">Leaf</tissue>
    </source>
</reference>
<dbReference type="EMBL" id="CP093347">
    <property type="protein sequence ID" value="WOG99572.1"/>
    <property type="molecule type" value="Genomic_DNA"/>
</dbReference>
<protein>
    <recommendedName>
        <fullName evidence="1">MULE transposase domain-containing protein</fullName>
    </recommendedName>
</protein>
<feature type="domain" description="MULE transposase" evidence="1">
    <location>
        <begin position="148"/>
        <end position="220"/>
    </location>
</feature>
<name>A0AAF1B052_DAUCS</name>
<dbReference type="Proteomes" id="UP000077755">
    <property type="component" value="Chromosome 5"/>
</dbReference>